<dbReference type="KEGG" id="sphl:LPB140_00210"/>
<accession>A0A1L3J8T1</accession>
<protein>
    <submittedName>
        <fullName evidence="1">Uncharacterized protein</fullName>
    </submittedName>
</protein>
<keyword evidence="2" id="KW-1185">Reference proteome</keyword>
<dbReference type="OrthoDB" id="7604699at2"/>
<organism evidence="1 2">
    <name type="scientific">Sphingorhabdus lutea</name>
    <dbReference type="NCBI Taxonomy" id="1913578"/>
    <lineage>
        <taxon>Bacteria</taxon>
        <taxon>Pseudomonadati</taxon>
        <taxon>Pseudomonadota</taxon>
        <taxon>Alphaproteobacteria</taxon>
        <taxon>Sphingomonadales</taxon>
        <taxon>Sphingomonadaceae</taxon>
        <taxon>Sphingorhabdus</taxon>
    </lineage>
</organism>
<name>A0A1L3J8T1_9SPHN</name>
<sequence length="156" mass="18718">MSSLIKPKYPLIMMNDYYIRNFNQPLPWHKAFFLEYYNGDFSITVSVKGFKSGKFIKNAYVIDVHCRKFPVLGVKKLGQYRKLLTKLGLNSLPKYYIEYIYGDPIQLTFKEAREEIFNLVVARRWYGPKNYRKYIASFRNMEELASRIGFYGRWQF</sequence>
<dbReference type="EMBL" id="CP018154">
    <property type="protein sequence ID" value="APG61524.1"/>
    <property type="molecule type" value="Genomic_DNA"/>
</dbReference>
<gene>
    <name evidence="1" type="ORF">LPB140_00210</name>
</gene>
<dbReference type="Proteomes" id="UP000242561">
    <property type="component" value="Chromosome"/>
</dbReference>
<evidence type="ECO:0000313" key="2">
    <source>
        <dbReference type="Proteomes" id="UP000242561"/>
    </source>
</evidence>
<proteinExistence type="predicted"/>
<dbReference type="RefSeq" id="WP_072558170.1">
    <property type="nucleotide sequence ID" value="NZ_CP018154.1"/>
</dbReference>
<dbReference type="AlphaFoldDB" id="A0A1L3J8T1"/>
<evidence type="ECO:0000313" key="1">
    <source>
        <dbReference type="EMBL" id="APG61524.1"/>
    </source>
</evidence>
<reference evidence="1 2" key="1">
    <citation type="submission" date="2016-11" db="EMBL/GenBank/DDBJ databases">
        <title>Sphingorhabdus sp. LPB0140, isolated from marine environment.</title>
        <authorList>
            <person name="Kim E."/>
            <person name="Yi H."/>
        </authorList>
    </citation>
    <scope>NUCLEOTIDE SEQUENCE [LARGE SCALE GENOMIC DNA]</scope>
    <source>
        <strain evidence="1 2">LPB0140</strain>
    </source>
</reference>